<dbReference type="InterPro" id="IPR011333">
    <property type="entry name" value="SKP1/BTB/POZ_sf"/>
</dbReference>
<dbReference type="SUPFAM" id="SSF54695">
    <property type="entry name" value="POZ domain"/>
    <property type="match status" value="1"/>
</dbReference>
<dbReference type="CDD" id="cd18186">
    <property type="entry name" value="BTB_POZ_ZBTB_KLHL-like"/>
    <property type="match status" value="1"/>
</dbReference>
<organism evidence="2 3">
    <name type="scientific">Parachaetomium inaequale</name>
    <dbReference type="NCBI Taxonomy" id="2588326"/>
    <lineage>
        <taxon>Eukaryota</taxon>
        <taxon>Fungi</taxon>
        <taxon>Dikarya</taxon>
        <taxon>Ascomycota</taxon>
        <taxon>Pezizomycotina</taxon>
        <taxon>Sordariomycetes</taxon>
        <taxon>Sordariomycetidae</taxon>
        <taxon>Sordariales</taxon>
        <taxon>Chaetomiaceae</taxon>
        <taxon>Parachaetomium</taxon>
    </lineage>
</organism>
<dbReference type="AlphaFoldDB" id="A0AAN6P7T9"/>
<name>A0AAN6P7T9_9PEZI</name>
<gene>
    <name evidence="2" type="ORF">C8A01DRAFT_40192</name>
</gene>
<dbReference type="PANTHER" id="PTHR47843">
    <property type="entry name" value="BTB DOMAIN-CONTAINING PROTEIN-RELATED"/>
    <property type="match status" value="1"/>
</dbReference>
<dbReference type="EMBL" id="MU854535">
    <property type="protein sequence ID" value="KAK4033364.1"/>
    <property type="molecule type" value="Genomic_DNA"/>
</dbReference>
<evidence type="ECO:0000259" key="1">
    <source>
        <dbReference type="Pfam" id="PF00651"/>
    </source>
</evidence>
<reference evidence="3" key="1">
    <citation type="journal article" date="2023" name="Mol. Phylogenet. Evol.">
        <title>Genome-scale phylogeny and comparative genomics of the fungal order Sordariales.</title>
        <authorList>
            <person name="Hensen N."/>
            <person name="Bonometti L."/>
            <person name="Westerberg I."/>
            <person name="Brannstrom I.O."/>
            <person name="Guillou S."/>
            <person name="Cros-Aarteil S."/>
            <person name="Calhoun S."/>
            <person name="Haridas S."/>
            <person name="Kuo A."/>
            <person name="Mondo S."/>
            <person name="Pangilinan J."/>
            <person name="Riley R."/>
            <person name="LaButti K."/>
            <person name="Andreopoulos B."/>
            <person name="Lipzen A."/>
            <person name="Chen C."/>
            <person name="Yan M."/>
            <person name="Daum C."/>
            <person name="Ng V."/>
            <person name="Clum A."/>
            <person name="Steindorff A."/>
            <person name="Ohm R.A."/>
            <person name="Martin F."/>
            <person name="Silar P."/>
            <person name="Natvig D.O."/>
            <person name="Lalanne C."/>
            <person name="Gautier V."/>
            <person name="Ament-Velasquez S.L."/>
            <person name="Kruys A."/>
            <person name="Hutchinson M.I."/>
            <person name="Powell A.J."/>
            <person name="Barry K."/>
            <person name="Miller A.N."/>
            <person name="Grigoriev I.V."/>
            <person name="Debuchy R."/>
            <person name="Gladieux P."/>
            <person name="Hiltunen Thoren M."/>
            <person name="Johannesson H."/>
        </authorList>
    </citation>
    <scope>NUCLEOTIDE SEQUENCE [LARGE SCALE GENOMIC DNA]</scope>
    <source>
        <strain evidence="3">CBS 284.82</strain>
    </source>
</reference>
<accession>A0AAN6P7T9</accession>
<evidence type="ECO:0000313" key="2">
    <source>
        <dbReference type="EMBL" id="KAK4033364.1"/>
    </source>
</evidence>
<feature type="domain" description="BTB" evidence="1">
    <location>
        <begin position="23"/>
        <end position="78"/>
    </location>
</feature>
<dbReference type="Proteomes" id="UP001303115">
    <property type="component" value="Unassembled WGS sequence"/>
</dbReference>
<sequence length="263" mass="29203">MEPILWDKILASKLYRFSIGPQKREFTVHSALVEIQSPALNTFVNNTKFKEAGDGHAELEDVEVETFVAFTEYAYTGKYGGADAPALAAPAAPPPRYDAYSRAYTNGAYRTPKVSRLWATFTTAVSAACPADHQPCTNTANKLPGDGCADVRPVLLRHARLYVFADCYGISRLMDLSFYNLGQVLVAFDLVDHNMREIRVEVIVALLRYCYDDPTPELLKSLVVRYAACNAERLWESKSFQELLAAHAELAAALVGLMVERLD</sequence>
<comment type="caution">
    <text evidence="2">The sequence shown here is derived from an EMBL/GenBank/DDBJ whole genome shotgun (WGS) entry which is preliminary data.</text>
</comment>
<keyword evidence="3" id="KW-1185">Reference proteome</keyword>
<dbReference type="Gene3D" id="3.30.710.10">
    <property type="entry name" value="Potassium Channel Kv1.1, Chain A"/>
    <property type="match status" value="1"/>
</dbReference>
<proteinExistence type="predicted"/>
<protein>
    <recommendedName>
        <fullName evidence="1">BTB domain-containing protein</fullName>
    </recommendedName>
</protein>
<dbReference type="InterPro" id="IPR000210">
    <property type="entry name" value="BTB/POZ_dom"/>
</dbReference>
<evidence type="ECO:0000313" key="3">
    <source>
        <dbReference type="Proteomes" id="UP001303115"/>
    </source>
</evidence>
<dbReference type="Pfam" id="PF00651">
    <property type="entry name" value="BTB"/>
    <property type="match status" value="1"/>
</dbReference>